<dbReference type="STRING" id="59463.ENSMLUP00000007100"/>
<feature type="domain" description="C2H2-type" evidence="10">
    <location>
        <begin position="257"/>
        <end position="284"/>
    </location>
</feature>
<evidence type="ECO:0000256" key="3">
    <source>
        <dbReference type="ARBA" id="ARBA00022723"/>
    </source>
</evidence>
<dbReference type="GO" id="GO:0000981">
    <property type="term" value="F:DNA-binding transcription factor activity, RNA polymerase II-specific"/>
    <property type="evidence" value="ECO:0007669"/>
    <property type="project" value="TreeGrafter"/>
</dbReference>
<dbReference type="EMBL" id="AAPE02060498">
    <property type="status" value="NOT_ANNOTATED_CDS"/>
    <property type="molecule type" value="Genomic_DNA"/>
</dbReference>
<dbReference type="SMART" id="SM00349">
    <property type="entry name" value="KRAB"/>
    <property type="match status" value="1"/>
</dbReference>
<dbReference type="PROSITE" id="PS50805">
    <property type="entry name" value="KRAB"/>
    <property type="match status" value="1"/>
</dbReference>
<dbReference type="eggNOG" id="KOG1721">
    <property type="taxonomic scope" value="Eukaryota"/>
</dbReference>
<dbReference type="FunFam" id="3.30.160.60:FF:001155">
    <property type="entry name" value="Zinc finger 30C"/>
    <property type="match status" value="1"/>
</dbReference>
<dbReference type="Gene3D" id="3.30.160.60">
    <property type="entry name" value="Classic Zinc Finger"/>
    <property type="match status" value="3"/>
</dbReference>
<dbReference type="FunFam" id="3.30.160.60:FF:000053">
    <property type="entry name" value="zinc finger protein 182 isoform X1"/>
    <property type="match status" value="1"/>
</dbReference>
<dbReference type="PROSITE" id="PS50157">
    <property type="entry name" value="ZINC_FINGER_C2H2_2"/>
    <property type="match status" value="3"/>
</dbReference>
<reference evidence="12" key="2">
    <citation type="submission" date="2025-08" db="UniProtKB">
        <authorList>
            <consortium name="Ensembl"/>
        </authorList>
    </citation>
    <scope>IDENTIFICATION</scope>
</reference>
<evidence type="ECO:0000256" key="4">
    <source>
        <dbReference type="ARBA" id="ARBA00022737"/>
    </source>
</evidence>
<reference evidence="12" key="3">
    <citation type="submission" date="2025-09" db="UniProtKB">
        <authorList>
            <consortium name="Ensembl"/>
        </authorList>
    </citation>
    <scope>IDENTIFICATION</scope>
</reference>
<feature type="domain" description="KRAB" evidence="11">
    <location>
        <begin position="3"/>
        <end position="74"/>
    </location>
</feature>
<feature type="domain" description="C2H2-type" evidence="10">
    <location>
        <begin position="285"/>
        <end position="305"/>
    </location>
</feature>
<keyword evidence="8" id="KW-0539">Nucleus</keyword>
<evidence type="ECO:0000256" key="5">
    <source>
        <dbReference type="ARBA" id="ARBA00022771"/>
    </source>
</evidence>
<comment type="similarity">
    <text evidence="2">Belongs to the krueppel C2H2-type zinc-finger protein family.</text>
</comment>
<dbReference type="Pfam" id="PF01352">
    <property type="entry name" value="KRAB"/>
    <property type="match status" value="1"/>
</dbReference>
<dbReference type="InterPro" id="IPR001909">
    <property type="entry name" value="KRAB"/>
</dbReference>
<evidence type="ECO:0000256" key="9">
    <source>
        <dbReference type="PROSITE-ProRule" id="PRU00042"/>
    </source>
</evidence>
<evidence type="ECO:0000313" key="13">
    <source>
        <dbReference type="Proteomes" id="UP000001074"/>
    </source>
</evidence>
<dbReference type="CDD" id="cd07765">
    <property type="entry name" value="KRAB_A-box"/>
    <property type="match status" value="1"/>
</dbReference>
<dbReference type="GO" id="GO:0005634">
    <property type="term" value="C:nucleus"/>
    <property type="evidence" value="ECO:0007669"/>
    <property type="project" value="UniProtKB-SubCell"/>
</dbReference>
<dbReference type="InParanoid" id="L7N1E9"/>
<dbReference type="GO" id="GO:0000977">
    <property type="term" value="F:RNA polymerase II transcription regulatory region sequence-specific DNA binding"/>
    <property type="evidence" value="ECO:0007669"/>
    <property type="project" value="TreeGrafter"/>
</dbReference>
<dbReference type="InterPro" id="IPR036051">
    <property type="entry name" value="KRAB_dom_sf"/>
</dbReference>
<evidence type="ECO:0000259" key="11">
    <source>
        <dbReference type="PROSITE" id="PS50805"/>
    </source>
</evidence>
<evidence type="ECO:0000313" key="12">
    <source>
        <dbReference type="Ensembl" id="ENSMLUP00000007100.2"/>
    </source>
</evidence>
<evidence type="ECO:0000256" key="8">
    <source>
        <dbReference type="ARBA" id="ARBA00023242"/>
    </source>
</evidence>
<dbReference type="GO" id="GO:0008270">
    <property type="term" value="F:zinc ion binding"/>
    <property type="evidence" value="ECO:0007669"/>
    <property type="project" value="UniProtKB-KW"/>
</dbReference>
<dbReference type="Ensembl" id="ENSMLUT00000007775.2">
    <property type="protein sequence ID" value="ENSMLUP00000007100.2"/>
    <property type="gene ID" value="ENSMLUG00000007774.2"/>
</dbReference>
<dbReference type="InterPro" id="IPR036236">
    <property type="entry name" value="Znf_C2H2_sf"/>
</dbReference>
<dbReference type="GeneTree" id="ENSGT00940000154693"/>
<dbReference type="SUPFAM" id="SSF57667">
    <property type="entry name" value="beta-beta-alpha zinc fingers"/>
    <property type="match status" value="1"/>
</dbReference>
<keyword evidence="6" id="KW-0862">Zinc</keyword>
<dbReference type="PANTHER" id="PTHR24381:SF304">
    <property type="entry name" value="ZINC FINGER PROTEIN 587B"/>
    <property type="match status" value="1"/>
</dbReference>
<evidence type="ECO:0000256" key="1">
    <source>
        <dbReference type="ARBA" id="ARBA00004123"/>
    </source>
</evidence>
<keyword evidence="7" id="KW-0238">DNA-binding</keyword>
<dbReference type="HOGENOM" id="CLU_002678_55_0_1"/>
<reference evidence="12 13" key="1">
    <citation type="journal article" date="2011" name="Nature">
        <title>A high-resolution map of human evolutionary constraint using 29 mammals.</title>
        <authorList>
            <person name="Lindblad-Toh K."/>
            <person name="Garber M."/>
            <person name="Zuk O."/>
            <person name="Lin M.F."/>
            <person name="Parker B.J."/>
            <person name="Washietl S."/>
            <person name="Kheradpour P."/>
            <person name="Ernst J."/>
            <person name="Jordan G."/>
            <person name="Mauceli E."/>
            <person name="Ward L.D."/>
            <person name="Lowe C.B."/>
            <person name="Holloway A.K."/>
            <person name="Clamp M."/>
            <person name="Gnerre S."/>
            <person name="Alfoldi J."/>
            <person name="Beal K."/>
            <person name="Chang J."/>
            <person name="Clawson H."/>
            <person name="Cuff J."/>
            <person name="Di Palma F."/>
            <person name="Fitzgerald S."/>
            <person name="Flicek P."/>
            <person name="Guttman M."/>
            <person name="Hubisz M.J."/>
            <person name="Jaffe D.B."/>
            <person name="Jungreis I."/>
            <person name="Kent W.J."/>
            <person name="Kostka D."/>
            <person name="Lara M."/>
            <person name="Martins A.L."/>
            <person name="Massingham T."/>
            <person name="Moltke I."/>
            <person name="Raney B.J."/>
            <person name="Rasmussen M.D."/>
            <person name="Robinson J."/>
            <person name="Stark A."/>
            <person name="Vilella A.J."/>
            <person name="Wen J."/>
            <person name="Xie X."/>
            <person name="Zody M.C."/>
            <person name="Baldwin J."/>
            <person name="Bloom T."/>
            <person name="Chin C.W."/>
            <person name="Heiman D."/>
            <person name="Nicol R."/>
            <person name="Nusbaum C."/>
            <person name="Young S."/>
            <person name="Wilkinson J."/>
            <person name="Worley K.C."/>
            <person name="Kovar C.L."/>
            <person name="Muzny D.M."/>
            <person name="Gibbs R.A."/>
            <person name="Cree A."/>
            <person name="Dihn H.H."/>
            <person name="Fowler G."/>
            <person name="Jhangiani S."/>
            <person name="Joshi V."/>
            <person name="Lee S."/>
            <person name="Lewis L.R."/>
            <person name="Nazareth L.V."/>
            <person name="Okwuonu G."/>
            <person name="Santibanez J."/>
            <person name="Warren W.C."/>
            <person name="Mardis E.R."/>
            <person name="Weinstock G.M."/>
            <person name="Wilson R.K."/>
            <person name="Delehaunty K."/>
            <person name="Dooling D."/>
            <person name="Fronik C."/>
            <person name="Fulton L."/>
            <person name="Fulton B."/>
            <person name="Graves T."/>
            <person name="Minx P."/>
            <person name="Sodergren E."/>
            <person name="Birney E."/>
            <person name="Margulies E.H."/>
            <person name="Herrero J."/>
            <person name="Green E.D."/>
            <person name="Haussler D."/>
            <person name="Siepel A."/>
            <person name="Goldman N."/>
            <person name="Pollard K.S."/>
            <person name="Pedersen J.S."/>
            <person name="Lander E.S."/>
            <person name="Kellis M."/>
        </authorList>
    </citation>
    <scope>NUCLEOTIDE SEQUENCE [LARGE SCALE GENOMIC DNA]</scope>
</reference>
<accession>L7N1E9</accession>
<feature type="domain" description="C2H2-type" evidence="10">
    <location>
        <begin position="221"/>
        <end position="256"/>
    </location>
</feature>
<name>L7N1E9_MYOLU</name>
<evidence type="ECO:0000256" key="2">
    <source>
        <dbReference type="ARBA" id="ARBA00006991"/>
    </source>
</evidence>
<evidence type="ECO:0000256" key="7">
    <source>
        <dbReference type="ARBA" id="ARBA00023125"/>
    </source>
</evidence>
<evidence type="ECO:0000256" key="6">
    <source>
        <dbReference type="ARBA" id="ARBA00022833"/>
    </source>
</evidence>
<keyword evidence="4" id="KW-0677">Repeat</keyword>
<dbReference type="SUPFAM" id="SSF109640">
    <property type="entry name" value="KRAB domain (Kruppel-associated box)"/>
    <property type="match status" value="1"/>
</dbReference>
<keyword evidence="13" id="KW-1185">Reference proteome</keyword>
<organism evidence="12 13">
    <name type="scientific">Myotis lucifugus</name>
    <name type="common">Little brown bat</name>
    <dbReference type="NCBI Taxonomy" id="59463"/>
    <lineage>
        <taxon>Eukaryota</taxon>
        <taxon>Metazoa</taxon>
        <taxon>Chordata</taxon>
        <taxon>Craniata</taxon>
        <taxon>Vertebrata</taxon>
        <taxon>Euteleostomi</taxon>
        <taxon>Mammalia</taxon>
        <taxon>Eutheria</taxon>
        <taxon>Laurasiatheria</taxon>
        <taxon>Chiroptera</taxon>
        <taxon>Yangochiroptera</taxon>
        <taxon>Vespertilionidae</taxon>
        <taxon>Myotis</taxon>
    </lineage>
</organism>
<dbReference type="AlphaFoldDB" id="L7N1E9"/>
<protein>
    <submittedName>
        <fullName evidence="12">Uncharacterized protein</fullName>
    </submittedName>
</protein>
<evidence type="ECO:0000259" key="10">
    <source>
        <dbReference type="PROSITE" id="PS50157"/>
    </source>
</evidence>
<dbReference type="PANTHER" id="PTHR24381">
    <property type="entry name" value="ZINC FINGER PROTEIN"/>
    <property type="match status" value="1"/>
</dbReference>
<dbReference type="Gene3D" id="6.10.140.140">
    <property type="match status" value="1"/>
</dbReference>
<dbReference type="Proteomes" id="UP000001074">
    <property type="component" value="Unassembled WGS sequence"/>
</dbReference>
<comment type="subcellular location">
    <subcellularLocation>
        <location evidence="1">Nucleus</location>
    </subcellularLocation>
</comment>
<dbReference type="InterPro" id="IPR013087">
    <property type="entry name" value="Znf_C2H2_type"/>
</dbReference>
<keyword evidence="5 9" id="KW-0863">Zinc-finger</keyword>
<sequence length="305" mass="34463">QNMNFEDVAIVFSEEEWGLLDEAQRLLYCNVMLEVFALVSSTGCCHKTDDEETCSEQSVSVQGESQVRTSKTEPATQRTHLCKRCFSLFKNIVHLTESQAAYLEQKAFFNDTNVRDFCFSANLRQQQRKASGEKPWKEAVDRASFVTRCSFYLSGLPSSRREVGEDLPAISELLQQKAPLDTEESHSGSESSQKLLSGKCHNKWGQCENAASHNQKVVQQSVCKRDVNYAWKKSGNIFRGISSLIGHRKVHSGQKPYECSDSGKAFGCKTNLNQHHRLHTGRKPHVCSGCGKSFKYISDLNRHQR</sequence>
<keyword evidence="3" id="KW-0479">Metal-binding</keyword>
<proteinExistence type="inferred from homology"/>